<evidence type="ECO:0000256" key="3">
    <source>
        <dbReference type="ARBA" id="ARBA00010136"/>
    </source>
</evidence>
<reference evidence="16" key="1">
    <citation type="journal article" date="2019" name="Int. J. Syst. Evol. Microbiol.">
        <title>The Global Catalogue of Microorganisms (GCM) 10K type strain sequencing project: providing services to taxonomists for standard genome sequencing and annotation.</title>
        <authorList>
            <consortium name="The Broad Institute Genomics Platform"/>
            <consortium name="The Broad Institute Genome Sequencing Center for Infectious Disease"/>
            <person name="Wu L."/>
            <person name="Ma J."/>
        </authorList>
    </citation>
    <scope>NUCLEOTIDE SEQUENCE [LARGE SCALE GENOMIC DNA]</scope>
    <source>
        <strain evidence="16">JCM 17986</strain>
    </source>
</reference>
<evidence type="ECO:0000259" key="14">
    <source>
        <dbReference type="Pfam" id="PF17900"/>
    </source>
</evidence>
<dbReference type="SUPFAM" id="SSF63737">
    <property type="entry name" value="Leukotriene A4 hydrolase N-terminal domain"/>
    <property type="match status" value="1"/>
</dbReference>
<name>A0ABP9GVE6_9ACTN</name>
<gene>
    <name evidence="15" type="ORF">GCM10023205_15270</name>
</gene>
<accession>A0ABP9GVE6</accession>
<evidence type="ECO:0000256" key="10">
    <source>
        <dbReference type="ARBA" id="ARBA00023049"/>
    </source>
</evidence>
<dbReference type="Proteomes" id="UP001500466">
    <property type="component" value="Unassembled WGS sequence"/>
</dbReference>
<dbReference type="Pfam" id="PF01433">
    <property type="entry name" value="Peptidase_M1"/>
    <property type="match status" value="1"/>
</dbReference>
<comment type="cofactor">
    <cofactor evidence="2">
        <name>Zn(2+)</name>
        <dbReference type="ChEBI" id="CHEBI:29105"/>
    </cofactor>
</comment>
<dbReference type="Pfam" id="PF17900">
    <property type="entry name" value="Peptidase_M1_N"/>
    <property type="match status" value="1"/>
</dbReference>
<keyword evidence="6" id="KW-0645">Protease</keyword>
<comment type="similarity">
    <text evidence="3">Belongs to the peptidase M1 family.</text>
</comment>
<evidence type="ECO:0000256" key="5">
    <source>
        <dbReference type="ARBA" id="ARBA00015611"/>
    </source>
</evidence>
<evidence type="ECO:0000313" key="16">
    <source>
        <dbReference type="Proteomes" id="UP001500466"/>
    </source>
</evidence>
<dbReference type="CDD" id="cd09603">
    <property type="entry name" value="M1_APN_like"/>
    <property type="match status" value="1"/>
</dbReference>
<keyword evidence="16" id="KW-1185">Reference proteome</keyword>
<feature type="domain" description="Peptidase M1 membrane alanine aminopeptidase" evidence="13">
    <location>
        <begin position="273"/>
        <end position="410"/>
    </location>
</feature>
<dbReference type="PANTHER" id="PTHR11533">
    <property type="entry name" value="PROTEASE M1 ZINC METALLOPROTEASE"/>
    <property type="match status" value="1"/>
</dbReference>
<feature type="domain" description="Aminopeptidase N-like N-terminal" evidence="14">
    <location>
        <begin position="14"/>
        <end position="185"/>
    </location>
</feature>
<keyword evidence="7" id="KW-0479">Metal-binding</keyword>
<comment type="caution">
    <text evidence="15">The sequence shown here is derived from an EMBL/GenBank/DDBJ whole genome shotgun (WGS) entry which is preliminary data.</text>
</comment>
<evidence type="ECO:0000256" key="7">
    <source>
        <dbReference type="ARBA" id="ARBA00022723"/>
    </source>
</evidence>
<evidence type="ECO:0000256" key="4">
    <source>
        <dbReference type="ARBA" id="ARBA00012564"/>
    </source>
</evidence>
<dbReference type="InterPro" id="IPR001930">
    <property type="entry name" value="Peptidase_M1"/>
</dbReference>
<proteinExistence type="inferred from homology"/>
<dbReference type="Gene3D" id="2.60.40.1730">
    <property type="entry name" value="tricorn interacting facor f3 domain"/>
    <property type="match status" value="1"/>
</dbReference>
<evidence type="ECO:0000256" key="12">
    <source>
        <dbReference type="ARBA" id="ARBA00031533"/>
    </source>
</evidence>
<evidence type="ECO:0000256" key="1">
    <source>
        <dbReference type="ARBA" id="ARBA00000098"/>
    </source>
</evidence>
<dbReference type="InterPro" id="IPR042097">
    <property type="entry name" value="Aminopeptidase_N-like_N_sf"/>
</dbReference>
<evidence type="ECO:0000256" key="8">
    <source>
        <dbReference type="ARBA" id="ARBA00022801"/>
    </source>
</evidence>
<evidence type="ECO:0000256" key="2">
    <source>
        <dbReference type="ARBA" id="ARBA00001947"/>
    </source>
</evidence>
<keyword evidence="8" id="KW-0378">Hydrolase</keyword>
<dbReference type="SUPFAM" id="SSF55486">
    <property type="entry name" value="Metalloproteases ('zincins'), catalytic domain"/>
    <property type="match status" value="1"/>
</dbReference>
<keyword evidence="10" id="KW-0482">Metalloprotease</keyword>
<sequence>MFPSLGNGGYHVEHYGLTFDWVPDGNRLAATAVLTAKSTQRLTAFNLDLHGLDVRAVTVDGAPARYTRKGDELTVTPPVEIADGRAFTTTVVYDGVPDTIVDPDGSREGWMTTHDGAVALGEPAGGPGWFPGNHTQADKAAYDITVTVPDGLVAVSNGRLVEKTAAPEGKTAFHWRADEPMASYLAMLAIGHFDVSEGTIAGVPSYIAVDPQAASPETEAVPEILGTMIPWASDRFGPYPFGATGAVVVDMPDLEYSLETQTRPFFDGSPGGETVIHEMAHEWFGDLVTPGTWQDMWLNEGFATYAEWLWAEDHGGPTAAEAAAQTYAESPAEGQGMWAFPPADPGSPENVSRAPMYQRGALALQKVRAAVGDEVFFTILRTWLSEHRYGTVATADFTALCTRLSGQNLGPTVFEPWLFEDAKPEW</sequence>
<evidence type="ECO:0000256" key="6">
    <source>
        <dbReference type="ARBA" id="ARBA00022670"/>
    </source>
</evidence>
<dbReference type="InterPro" id="IPR014782">
    <property type="entry name" value="Peptidase_M1_dom"/>
</dbReference>
<dbReference type="Gene3D" id="1.10.390.10">
    <property type="entry name" value="Neutral Protease Domain 2"/>
    <property type="match status" value="1"/>
</dbReference>
<organism evidence="15 16">
    <name type="scientific">Yinghuangia aomiensis</name>
    <dbReference type="NCBI Taxonomy" id="676205"/>
    <lineage>
        <taxon>Bacteria</taxon>
        <taxon>Bacillati</taxon>
        <taxon>Actinomycetota</taxon>
        <taxon>Actinomycetes</taxon>
        <taxon>Kitasatosporales</taxon>
        <taxon>Streptomycetaceae</taxon>
        <taxon>Yinghuangia</taxon>
    </lineage>
</organism>
<protein>
    <recommendedName>
        <fullName evidence="5">Aminopeptidase N</fullName>
        <ecNumber evidence="4">3.4.11.2</ecNumber>
    </recommendedName>
    <alternativeName>
        <fullName evidence="11">Alanine aminopeptidase</fullName>
    </alternativeName>
    <alternativeName>
        <fullName evidence="12">Lysyl aminopeptidase</fullName>
    </alternativeName>
</protein>
<dbReference type="InterPro" id="IPR045357">
    <property type="entry name" value="Aminopeptidase_N-like_N"/>
</dbReference>
<dbReference type="PRINTS" id="PR00756">
    <property type="entry name" value="ALADIPTASE"/>
</dbReference>
<evidence type="ECO:0000259" key="13">
    <source>
        <dbReference type="Pfam" id="PF01433"/>
    </source>
</evidence>
<dbReference type="PANTHER" id="PTHR11533:SF297">
    <property type="entry name" value="AMINOPEPTIDASE N"/>
    <property type="match status" value="1"/>
</dbReference>
<dbReference type="InterPro" id="IPR027268">
    <property type="entry name" value="Peptidase_M4/M1_CTD_sf"/>
</dbReference>
<dbReference type="EC" id="3.4.11.2" evidence="4"/>
<dbReference type="EMBL" id="BAABHS010000004">
    <property type="protein sequence ID" value="GAA4954504.1"/>
    <property type="molecule type" value="Genomic_DNA"/>
</dbReference>
<evidence type="ECO:0000313" key="15">
    <source>
        <dbReference type="EMBL" id="GAA4954504.1"/>
    </source>
</evidence>
<evidence type="ECO:0000256" key="9">
    <source>
        <dbReference type="ARBA" id="ARBA00022833"/>
    </source>
</evidence>
<dbReference type="InterPro" id="IPR050344">
    <property type="entry name" value="Peptidase_M1_aminopeptidases"/>
</dbReference>
<keyword evidence="9" id="KW-0862">Zinc</keyword>
<evidence type="ECO:0000256" key="11">
    <source>
        <dbReference type="ARBA" id="ARBA00029811"/>
    </source>
</evidence>
<comment type="catalytic activity">
    <reaction evidence="1">
        <text>Release of an N-terminal amino acid, Xaa-|-Yaa- from a peptide, amide or arylamide. Xaa is preferably Ala, but may be most amino acids including Pro (slow action). When a terminal hydrophobic residue is followed by a prolyl residue, the two may be released as an intact Xaa-Pro dipeptide.</text>
        <dbReference type="EC" id="3.4.11.2"/>
    </reaction>
</comment>